<dbReference type="InterPro" id="IPR035996">
    <property type="entry name" value="4pyrrol_Methylase_sf"/>
</dbReference>
<dbReference type="InterPro" id="IPR014776">
    <property type="entry name" value="4pyrrole_Mease_sub2"/>
</dbReference>
<dbReference type="InterPro" id="IPR012382">
    <property type="entry name" value="CobI/CbiL"/>
</dbReference>
<gene>
    <name evidence="8" type="primary">cbiL_6</name>
    <name evidence="8" type="ORF">GALL_388710</name>
</gene>
<dbReference type="GO" id="GO:0032259">
    <property type="term" value="P:methylation"/>
    <property type="evidence" value="ECO:0007669"/>
    <property type="project" value="UniProtKB-KW"/>
</dbReference>
<feature type="domain" description="Tetrapyrrole methylase" evidence="7">
    <location>
        <begin position="7"/>
        <end position="178"/>
    </location>
</feature>
<comment type="pathway">
    <text evidence="1">Cofactor biosynthesis; adenosylcobalamin biosynthesis.</text>
</comment>
<dbReference type="GO" id="GO:0043781">
    <property type="term" value="F:cobalt-factor II C20-methyltransferase activity"/>
    <property type="evidence" value="ECO:0007669"/>
    <property type="project" value="UniProtKB-EC"/>
</dbReference>
<comment type="similarity">
    <text evidence="2">Belongs to the precorrin methyltransferase family.</text>
</comment>
<keyword evidence="4 8" id="KW-0489">Methyltransferase</keyword>
<dbReference type="NCBIfam" id="TIGR01467">
    <property type="entry name" value="cobI_cbiL"/>
    <property type="match status" value="1"/>
</dbReference>
<dbReference type="InterPro" id="IPR000878">
    <property type="entry name" value="4pyrrol_Mease"/>
</dbReference>
<dbReference type="Gene3D" id="3.40.1010.10">
    <property type="entry name" value="Cobalt-precorrin-4 Transmethylase, Domain 1"/>
    <property type="match status" value="1"/>
</dbReference>
<dbReference type="AlphaFoldDB" id="A0A1J5QHA7"/>
<dbReference type="UniPathway" id="UPA00148"/>
<evidence type="ECO:0000259" key="7">
    <source>
        <dbReference type="Pfam" id="PF00590"/>
    </source>
</evidence>
<keyword evidence="5 8" id="KW-0808">Transferase</keyword>
<dbReference type="PANTHER" id="PTHR43467:SF2">
    <property type="entry name" value="COBALT-PRECORRIN-2 C(20)-METHYLTRANSFERASE"/>
    <property type="match status" value="1"/>
</dbReference>
<dbReference type="GO" id="GO:0030788">
    <property type="term" value="F:precorrin-2 C20-methyltransferase activity"/>
    <property type="evidence" value="ECO:0007669"/>
    <property type="project" value="InterPro"/>
</dbReference>
<evidence type="ECO:0000256" key="3">
    <source>
        <dbReference type="ARBA" id="ARBA00022573"/>
    </source>
</evidence>
<proteinExistence type="inferred from homology"/>
<dbReference type="InterPro" id="IPR006364">
    <property type="entry name" value="CobI/CbiL/CobIJ_dom"/>
</dbReference>
<dbReference type="PIRSF" id="PIRSF036427">
    <property type="entry name" value="Precrrn-2_mtase"/>
    <property type="match status" value="1"/>
</dbReference>
<dbReference type="GO" id="GO:0009236">
    <property type="term" value="P:cobalamin biosynthetic process"/>
    <property type="evidence" value="ECO:0007669"/>
    <property type="project" value="UniProtKB-UniPathway"/>
</dbReference>
<evidence type="ECO:0000313" key="8">
    <source>
        <dbReference type="EMBL" id="OIQ79388.1"/>
    </source>
</evidence>
<evidence type="ECO:0000256" key="5">
    <source>
        <dbReference type="ARBA" id="ARBA00022679"/>
    </source>
</evidence>
<evidence type="ECO:0000256" key="1">
    <source>
        <dbReference type="ARBA" id="ARBA00004953"/>
    </source>
</evidence>
<comment type="caution">
    <text evidence="8">The sequence shown here is derived from an EMBL/GenBank/DDBJ whole genome shotgun (WGS) entry which is preliminary data.</text>
</comment>
<evidence type="ECO:0000256" key="6">
    <source>
        <dbReference type="ARBA" id="ARBA00022691"/>
    </source>
</evidence>
<keyword evidence="3" id="KW-0169">Cobalamin biosynthesis</keyword>
<dbReference type="EC" id="2.1.1.151" evidence="8"/>
<evidence type="ECO:0000256" key="4">
    <source>
        <dbReference type="ARBA" id="ARBA00022603"/>
    </source>
</evidence>
<keyword evidence="6" id="KW-0949">S-adenosyl-L-methionine</keyword>
<dbReference type="SUPFAM" id="SSF53790">
    <property type="entry name" value="Tetrapyrrole methylase"/>
    <property type="match status" value="1"/>
</dbReference>
<dbReference type="CDD" id="cd11645">
    <property type="entry name" value="Precorrin_2_C20_MT"/>
    <property type="match status" value="1"/>
</dbReference>
<name>A0A1J5QHA7_9ZZZZ</name>
<accession>A0A1J5QHA7</accession>
<sequence length="206" mass="21883">MDVAEQGRAEATVRAHIADDRVRRLLFALNEREDRSRREAAWDAAAEVVVAAFREGAETVAFATIGDPNIYSTFTYLAETVVSLLPEVEVQTIPGITAMQALAAASGTVLCEGRESLLLLPLSAGVDAFDAALKTADTVVAYKGGAYLAEIISILKEHQRLDEAVFGAALGLTDQRIASLAEVTAPAPYLSTVIAPPKRTTRGGKL</sequence>
<dbReference type="EMBL" id="MLJW01001223">
    <property type="protein sequence ID" value="OIQ79388.1"/>
    <property type="molecule type" value="Genomic_DNA"/>
</dbReference>
<dbReference type="PANTHER" id="PTHR43467">
    <property type="entry name" value="COBALT-PRECORRIN-2 C(20)-METHYLTRANSFERASE"/>
    <property type="match status" value="1"/>
</dbReference>
<organism evidence="8">
    <name type="scientific">mine drainage metagenome</name>
    <dbReference type="NCBI Taxonomy" id="410659"/>
    <lineage>
        <taxon>unclassified sequences</taxon>
        <taxon>metagenomes</taxon>
        <taxon>ecological metagenomes</taxon>
    </lineage>
</organism>
<dbReference type="Pfam" id="PF00590">
    <property type="entry name" value="TP_methylase"/>
    <property type="match status" value="1"/>
</dbReference>
<protein>
    <submittedName>
        <fullName evidence="8">Cobalt-precorrin-2 C(20)-methyltransferase</fullName>
        <ecNumber evidence="8">2.1.1.151</ecNumber>
    </submittedName>
</protein>
<reference evidence="8" key="1">
    <citation type="submission" date="2016-10" db="EMBL/GenBank/DDBJ databases">
        <title>Sequence of Gallionella enrichment culture.</title>
        <authorList>
            <person name="Poehlein A."/>
            <person name="Muehling M."/>
            <person name="Daniel R."/>
        </authorList>
    </citation>
    <scope>NUCLEOTIDE SEQUENCE</scope>
</reference>
<evidence type="ECO:0000256" key="2">
    <source>
        <dbReference type="ARBA" id="ARBA00005879"/>
    </source>
</evidence>
<dbReference type="Gene3D" id="3.30.950.10">
    <property type="entry name" value="Methyltransferase, Cobalt-precorrin-4 Transmethylase, Domain 2"/>
    <property type="match status" value="1"/>
</dbReference>
<dbReference type="InterPro" id="IPR014777">
    <property type="entry name" value="4pyrrole_Mease_sub1"/>
</dbReference>